<feature type="compositionally biased region" description="Low complexity" evidence="1">
    <location>
        <begin position="358"/>
        <end position="372"/>
    </location>
</feature>
<comment type="caution">
    <text evidence="2">The sequence shown here is derived from an EMBL/GenBank/DDBJ whole genome shotgun (WGS) entry which is preliminary data.</text>
</comment>
<organism evidence="2 3">
    <name type="scientific">Roridomyces roridus</name>
    <dbReference type="NCBI Taxonomy" id="1738132"/>
    <lineage>
        <taxon>Eukaryota</taxon>
        <taxon>Fungi</taxon>
        <taxon>Dikarya</taxon>
        <taxon>Basidiomycota</taxon>
        <taxon>Agaricomycotina</taxon>
        <taxon>Agaricomycetes</taxon>
        <taxon>Agaricomycetidae</taxon>
        <taxon>Agaricales</taxon>
        <taxon>Marasmiineae</taxon>
        <taxon>Mycenaceae</taxon>
        <taxon>Roridomyces</taxon>
    </lineage>
</organism>
<keyword evidence="3" id="KW-1185">Reference proteome</keyword>
<reference evidence="2" key="1">
    <citation type="submission" date="2023-03" db="EMBL/GenBank/DDBJ databases">
        <title>Massive genome expansion in bonnet fungi (Mycena s.s.) driven by repeated elements and novel gene families across ecological guilds.</title>
        <authorList>
            <consortium name="Lawrence Berkeley National Laboratory"/>
            <person name="Harder C.B."/>
            <person name="Miyauchi S."/>
            <person name="Viragh M."/>
            <person name="Kuo A."/>
            <person name="Thoen E."/>
            <person name="Andreopoulos B."/>
            <person name="Lu D."/>
            <person name="Skrede I."/>
            <person name="Drula E."/>
            <person name="Henrissat B."/>
            <person name="Morin E."/>
            <person name="Kohler A."/>
            <person name="Barry K."/>
            <person name="LaButti K."/>
            <person name="Morin E."/>
            <person name="Salamov A."/>
            <person name="Lipzen A."/>
            <person name="Mereny Z."/>
            <person name="Hegedus B."/>
            <person name="Baldrian P."/>
            <person name="Stursova M."/>
            <person name="Weitz H."/>
            <person name="Taylor A."/>
            <person name="Grigoriev I.V."/>
            <person name="Nagy L.G."/>
            <person name="Martin F."/>
            <person name="Kauserud H."/>
        </authorList>
    </citation>
    <scope>NUCLEOTIDE SEQUENCE</scope>
    <source>
        <strain evidence="2">9284</strain>
    </source>
</reference>
<evidence type="ECO:0000313" key="3">
    <source>
        <dbReference type="Proteomes" id="UP001221142"/>
    </source>
</evidence>
<name>A0AAD7BQE0_9AGAR</name>
<dbReference type="AlphaFoldDB" id="A0AAD7BQE0"/>
<gene>
    <name evidence="2" type="ORF">FB45DRAFT_1004763</name>
</gene>
<feature type="region of interest" description="Disordered" evidence="1">
    <location>
        <begin position="335"/>
        <end position="374"/>
    </location>
</feature>
<sequence length="404" mass="44445">MYAILSEQFVGAHAHRTLLLTESGIVGMNWDSEPFKEFLPGHCPATVIPKSVNHCVPDPRAQTCGSLSAPDVHPVSRPFPLGPSLIDIGLAPWTDRSGHTLPDLSLLECTSFLRALSTLRLPLPSSVHPPSTGASARVATAHQTPVSTRIRFGTHQLWEEFRDPEQHHAFVRVPKQFLVDCKHQIMEDLQRQGSTEWVGTSDILLAWWYKRRRSIGQYIGNTIGFIPVPPIPIRVFNDWSVRQLALHLRRAIHTYHANPARIQDGLYYAFANPGKLLFPCPAGAEWKMSTGWLAADFAVPTQSWLSFVVVNVRRVARRALASALNSVFTNSPLMTGKPSNGNKLPWQRDAAAEDQRAPNRPSANSSEAPPASTAVSRGSSAISARFRASVLAGRACIVSVWLSG</sequence>
<dbReference type="EMBL" id="JARKIF010000011">
    <property type="protein sequence ID" value="KAJ7627252.1"/>
    <property type="molecule type" value="Genomic_DNA"/>
</dbReference>
<evidence type="ECO:0000313" key="2">
    <source>
        <dbReference type="EMBL" id="KAJ7627252.1"/>
    </source>
</evidence>
<accession>A0AAD7BQE0</accession>
<protein>
    <submittedName>
        <fullName evidence="2">Uncharacterized protein</fullName>
    </submittedName>
</protein>
<proteinExistence type="predicted"/>
<dbReference type="Proteomes" id="UP001221142">
    <property type="component" value="Unassembled WGS sequence"/>
</dbReference>
<evidence type="ECO:0000256" key="1">
    <source>
        <dbReference type="SAM" id="MobiDB-lite"/>
    </source>
</evidence>